<evidence type="ECO:0000313" key="2">
    <source>
        <dbReference type="Proteomes" id="UP000238916"/>
    </source>
</evidence>
<dbReference type="EMBL" id="OMOF01000312">
    <property type="protein sequence ID" value="SPF47152.1"/>
    <property type="molecule type" value="Genomic_DNA"/>
</dbReference>
<name>A0A2U3L5G7_9FIRM</name>
<protein>
    <submittedName>
        <fullName evidence="1">Uncharacterized protein</fullName>
    </submittedName>
</protein>
<organism evidence="1 2">
    <name type="scientific">Candidatus Desulfosporosinus infrequens</name>
    <dbReference type="NCBI Taxonomy" id="2043169"/>
    <lineage>
        <taxon>Bacteria</taxon>
        <taxon>Bacillati</taxon>
        <taxon>Bacillota</taxon>
        <taxon>Clostridia</taxon>
        <taxon>Eubacteriales</taxon>
        <taxon>Desulfitobacteriaceae</taxon>
        <taxon>Desulfosporosinus</taxon>
    </lineage>
</organism>
<sequence>MSFDNPTLHQLRTEALNGTIKLMDYWCQWITGEFTLNVHSQIIGVNPYELESYDFAPRQKV</sequence>
<proteinExistence type="predicted"/>
<gene>
    <name evidence="1" type="ORF">SBF1_380013</name>
</gene>
<dbReference type="OrthoDB" id="9810648at2"/>
<accession>A0A2U3L5G7</accession>
<reference evidence="2" key="1">
    <citation type="submission" date="2018-02" db="EMBL/GenBank/DDBJ databases">
        <authorList>
            <person name="Hausmann B."/>
        </authorList>
    </citation>
    <scope>NUCLEOTIDE SEQUENCE [LARGE SCALE GENOMIC DNA]</scope>
    <source>
        <strain evidence="2">Peat soil MAG SbF1</strain>
    </source>
</reference>
<dbReference type="AlphaFoldDB" id="A0A2U3L5G7"/>
<evidence type="ECO:0000313" key="1">
    <source>
        <dbReference type="EMBL" id="SPF47152.1"/>
    </source>
</evidence>
<dbReference type="Proteomes" id="UP000238916">
    <property type="component" value="Unassembled WGS sequence"/>
</dbReference>